<name>A0A1F5G2R0_9BACT</name>
<proteinExistence type="predicted"/>
<accession>A0A1F5G2R0</accession>
<feature type="coiled-coil region" evidence="1">
    <location>
        <begin position="14"/>
        <end position="79"/>
    </location>
</feature>
<evidence type="ECO:0000256" key="1">
    <source>
        <dbReference type="SAM" id="Coils"/>
    </source>
</evidence>
<keyword evidence="1" id="KW-0175">Coiled coil</keyword>
<dbReference type="EMBL" id="MFBA01000004">
    <property type="protein sequence ID" value="OGD86084.1"/>
    <property type="molecule type" value="Genomic_DNA"/>
</dbReference>
<dbReference type="Proteomes" id="UP000177069">
    <property type="component" value="Unassembled WGS sequence"/>
</dbReference>
<evidence type="ECO:0000313" key="2">
    <source>
        <dbReference type="EMBL" id="OGD86084.1"/>
    </source>
</evidence>
<gene>
    <name evidence="2" type="ORF">A2696_02690</name>
</gene>
<protein>
    <submittedName>
        <fullName evidence="2">Uncharacterized protein</fullName>
    </submittedName>
</protein>
<sequence length="80" mass="9311">MTDLTLKKIEEVLDKKLDQKLESIKKKLDEHSDKLDALTLDMIDVQKKTDLLPDLHSMIKGTKEKVDDHEERIQRLENAA</sequence>
<reference evidence="2 3" key="1">
    <citation type="journal article" date="2016" name="Nat. Commun.">
        <title>Thousands of microbial genomes shed light on interconnected biogeochemical processes in an aquifer system.</title>
        <authorList>
            <person name="Anantharaman K."/>
            <person name="Brown C.T."/>
            <person name="Hug L.A."/>
            <person name="Sharon I."/>
            <person name="Castelle C.J."/>
            <person name="Probst A.J."/>
            <person name="Thomas B.C."/>
            <person name="Singh A."/>
            <person name="Wilkins M.J."/>
            <person name="Karaoz U."/>
            <person name="Brodie E.L."/>
            <person name="Williams K.H."/>
            <person name="Hubbard S.S."/>
            <person name="Banfield J.F."/>
        </authorList>
    </citation>
    <scope>NUCLEOTIDE SEQUENCE [LARGE SCALE GENOMIC DNA]</scope>
</reference>
<organism evidence="2 3">
    <name type="scientific">Candidatus Curtissbacteria bacterium RIFCSPHIGHO2_01_FULL_41_13</name>
    <dbReference type="NCBI Taxonomy" id="1797745"/>
    <lineage>
        <taxon>Bacteria</taxon>
        <taxon>Candidatus Curtissiibacteriota</taxon>
    </lineage>
</organism>
<dbReference type="AlphaFoldDB" id="A0A1F5G2R0"/>
<comment type="caution">
    <text evidence="2">The sequence shown here is derived from an EMBL/GenBank/DDBJ whole genome shotgun (WGS) entry which is preliminary data.</text>
</comment>
<evidence type="ECO:0000313" key="3">
    <source>
        <dbReference type="Proteomes" id="UP000177069"/>
    </source>
</evidence>